<keyword evidence="2" id="KW-0472">Membrane</keyword>
<dbReference type="PANTHER" id="PTHR34060:SF1">
    <property type="entry name" value="POLYKETIDE CYCLASE _ DEHYDRASE AND LIPID TRANSPORT PROTEIN"/>
    <property type="match status" value="1"/>
</dbReference>
<reference evidence="3" key="2">
    <citation type="submission" date="2021-04" db="EMBL/GenBank/DDBJ databases">
        <authorList>
            <person name="Podell S."/>
        </authorList>
    </citation>
    <scope>NUCLEOTIDE SEQUENCE</scope>
    <source>
        <strain evidence="3">Hildebrandi</strain>
    </source>
</reference>
<evidence type="ECO:0000313" key="4">
    <source>
        <dbReference type="Proteomes" id="UP000693970"/>
    </source>
</evidence>
<evidence type="ECO:0000256" key="2">
    <source>
        <dbReference type="SAM" id="Phobius"/>
    </source>
</evidence>
<accession>A0A9K3Q3Z7</accession>
<proteinExistence type="predicted"/>
<gene>
    <name evidence="3" type="ORF">IV203_027266</name>
</gene>
<evidence type="ECO:0000313" key="3">
    <source>
        <dbReference type="EMBL" id="KAG7369520.1"/>
    </source>
</evidence>
<keyword evidence="4" id="KW-1185">Reference proteome</keyword>
<protein>
    <submittedName>
        <fullName evidence="3">Polyketide cyclase / dehydrase and lipid transport domain containing protein</fullName>
    </submittedName>
</protein>
<reference evidence="3" key="1">
    <citation type="journal article" date="2021" name="Sci. Rep.">
        <title>Diploid genomic architecture of Nitzschia inconspicua, an elite biomass production diatom.</title>
        <authorList>
            <person name="Oliver A."/>
            <person name="Podell S."/>
            <person name="Pinowska A."/>
            <person name="Traller J.C."/>
            <person name="Smith S.R."/>
            <person name="McClure R."/>
            <person name="Beliaev A."/>
            <person name="Bohutskyi P."/>
            <person name="Hill E.A."/>
            <person name="Rabines A."/>
            <person name="Zheng H."/>
            <person name="Allen L.Z."/>
            <person name="Kuo A."/>
            <person name="Grigoriev I.V."/>
            <person name="Allen A.E."/>
            <person name="Hazlebeck D."/>
            <person name="Allen E.E."/>
        </authorList>
    </citation>
    <scope>NUCLEOTIDE SEQUENCE</scope>
    <source>
        <strain evidence="3">Hildebrandi</strain>
    </source>
</reference>
<feature type="transmembrane region" description="Helical" evidence="2">
    <location>
        <begin position="30"/>
        <end position="51"/>
    </location>
</feature>
<keyword evidence="2" id="KW-1133">Transmembrane helix</keyword>
<feature type="compositionally biased region" description="Low complexity" evidence="1">
    <location>
        <begin position="97"/>
        <end position="109"/>
    </location>
</feature>
<organism evidence="3 4">
    <name type="scientific">Nitzschia inconspicua</name>
    <dbReference type="NCBI Taxonomy" id="303405"/>
    <lineage>
        <taxon>Eukaryota</taxon>
        <taxon>Sar</taxon>
        <taxon>Stramenopiles</taxon>
        <taxon>Ochrophyta</taxon>
        <taxon>Bacillariophyta</taxon>
        <taxon>Bacillariophyceae</taxon>
        <taxon>Bacillariophycidae</taxon>
        <taxon>Bacillariales</taxon>
        <taxon>Bacillariaceae</taxon>
        <taxon>Nitzschia</taxon>
    </lineage>
</organism>
<dbReference type="Proteomes" id="UP000693970">
    <property type="component" value="Unassembled WGS sequence"/>
</dbReference>
<name>A0A9K3Q3Z7_9STRA</name>
<dbReference type="AlphaFoldDB" id="A0A9K3Q3Z7"/>
<keyword evidence="2" id="KW-0812">Transmembrane</keyword>
<dbReference type="PANTHER" id="PTHR34060">
    <property type="entry name" value="POLYKETIDE CYCLASE / DEHYDRASE AND LIPID TRANSPORT PROTEIN"/>
    <property type="match status" value="1"/>
</dbReference>
<feature type="region of interest" description="Disordered" evidence="1">
    <location>
        <begin position="84"/>
        <end position="115"/>
    </location>
</feature>
<sequence length="550" mass="61426">MISQSTEDNEIDMQVQRRVTRRRQRRTRRFLTTTTSIIVGIGCYVSLPYSMSFVLPTSSSLAQIKQCSSSCSDLRITQLYVSENNDHDHTNEDPIESNSSTDDISVSSSGTRPVRQRVKQLAKRMLLRPLSLATTVPMPSAIAAVLQEASLAAVEQVEDSVINATFRRNINKKINKEANQVETLISSNNSNNMDPMMIEDIIDEAFAPVEASLDQMELSLQNARTSLRQAKQQSYEAIQALQMAAMAQAEAAATTVAQVEQQAQRQVMVELYSNAVNANVDISTLTFEDVDYSSSEMAPPFLDPDSCLVPGEPIVRVEKAPENSRRIFAGIDILASVDDVWKVLTDYGELQNVVPNLVVNEVLELYDGSKSGEITYDGSAPEEVQCKQIAQQMKGALLRQVGGAKVAGIRFSAKTTLEVREWPQGLPDFAHFTDDMWEGKSRDDRAKEYPKIQLRRYRFPRPFALSSLPTRDISMQSIPNDDGEFRLYQGVWRMQPLPGCSPPGKQAMRLTYAVEISPRAYLPVQLVERRIVQDLCTNLEAIRNAVSKSK</sequence>
<dbReference type="OrthoDB" id="5732at2759"/>
<comment type="caution">
    <text evidence="3">The sequence shown here is derived from an EMBL/GenBank/DDBJ whole genome shotgun (WGS) entry which is preliminary data.</text>
</comment>
<feature type="region of interest" description="Disordered" evidence="1">
    <location>
        <begin position="1"/>
        <end position="20"/>
    </location>
</feature>
<evidence type="ECO:0000256" key="1">
    <source>
        <dbReference type="SAM" id="MobiDB-lite"/>
    </source>
</evidence>
<dbReference type="EMBL" id="JAGRRH010000005">
    <property type="protein sequence ID" value="KAG7369520.1"/>
    <property type="molecule type" value="Genomic_DNA"/>
</dbReference>